<keyword evidence="4 6" id="KW-0472">Membrane</keyword>
<proteinExistence type="predicted"/>
<sequence>MAAEGLPQDCHGPGRGVNERAPLLYPIPEEQNHSTSSSFGDSTLRDEETSESDIDHVEFDNFLARAQSISHGTEPEAQGILRGQRRYNVGQRRSVAESYRSRKRHSIESIDPIYRASIDEETDTEEIIYHRSRYLAGVSEPQFWLIFASLTISYFVSCFDGTIMVSSRPVITSYFHSANSASWLSTVFLLTSTAIQPLFGRLSDAVGRKYPYIGTVAIFLVGTIWCALAGNITSFIVARAFCGLGAGGMMATGAIIMSDLVPIDIRGAYQSYMNVVFGVGAASGAALGGAIADGWGWQWEFWIQLPFLVVCLCLALWTIPNELGIANNVEKSLWEAMKTFDYMGSLLLTTAITFLILGLNLGGNVFEWSHPFIISSLIIFAISFPLFLWVETTVKLPIMPINLIRRNPRAGLILSNTIGAICVNAITFNLPLYFQAVLLESATTSGLRLIIPTIVASIIGFATGFLITWTKRLKWLLVAGCLFLLLGSIALSVVHRGLPTWLYIMCIIPSSIGQGFMMPATFMAVLVVSEQAEQAVVTSMLMLWKSLGFILGVAMSSLVLQNTLIWNLDRSVTGPNKDPIIRQVRESIQAIADLDPVAREQVINAYSASLGATFILAAVLALITVLITIPLKVPRLGHRKG</sequence>
<feature type="transmembrane region" description="Helical" evidence="6">
    <location>
        <begin position="605"/>
        <end position="631"/>
    </location>
</feature>
<keyword evidence="9" id="KW-1185">Reference proteome</keyword>
<reference evidence="8 9" key="1">
    <citation type="submission" date="2016-03" db="EMBL/GenBank/DDBJ databases">
        <authorList>
            <person name="Ploux O."/>
        </authorList>
    </citation>
    <scope>NUCLEOTIDE SEQUENCE [LARGE SCALE GENOMIC DNA]</scope>
    <source>
        <strain evidence="8 9">UAMH 11012</strain>
    </source>
</reference>
<evidence type="ECO:0000256" key="4">
    <source>
        <dbReference type="ARBA" id="ARBA00023136"/>
    </source>
</evidence>
<feature type="transmembrane region" description="Helical" evidence="6">
    <location>
        <begin position="540"/>
        <end position="560"/>
    </location>
</feature>
<dbReference type="InterPro" id="IPR020846">
    <property type="entry name" value="MFS_dom"/>
</dbReference>
<keyword evidence="3 6" id="KW-1133">Transmembrane helix</keyword>
<feature type="transmembrane region" description="Helical" evidence="6">
    <location>
        <begin position="368"/>
        <end position="390"/>
    </location>
</feature>
<gene>
    <name evidence="8" type="ORF">PAC_13392</name>
</gene>
<dbReference type="Gene3D" id="1.20.1250.20">
    <property type="entry name" value="MFS general substrate transporter like domains"/>
    <property type="match status" value="1"/>
</dbReference>
<feature type="domain" description="Major facilitator superfamily (MFS) profile" evidence="7">
    <location>
        <begin position="146"/>
        <end position="636"/>
    </location>
</feature>
<evidence type="ECO:0000313" key="8">
    <source>
        <dbReference type="EMBL" id="CZR63495.1"/>
    </source>
</evidence>
<feature type="transmembrane region" description="Helical" evidence="6">
    <location>
        <begin position="143"/>
        <end position="163"/>
    </location>
</feature>
<evidence type="ECO:0000256" key="2">
    <source>
        <dbReference type="ARBA" id="ARBA00022692"/>
    </source>
</evidence>
<evidence type="ECO:0000259" key="7">
    <source>
        <dbReference type="PROSITE" id="PS50850"/>
    </source>
</evidence>
<dbReference type="InterPro" id="IPR011701">
    <property type="entry name" value="MFS"/>
</dbReference>
<organism evidence="8 9">
    <name type="scientific">Phialocephala subalpina</name>
    <dbReference type="NCBI Taxonomy" id="576137"/>
    <lineage>
        <taxon>Eukaryota</taxon>
        <taxon>Fungi</taxon>
        <taxon>Dikarya</taxon>
        <taxon>Ascomycota</taxon>
        <taxon>Pezizomycotina</taxon>
        <taxon>Leotiomycetes</taxon>
        <taxon>Helotiales</taxon>
        <taxon>Mollisiaceae</taxon>
        <taxon>Phialocephala</taxon>
        <taxon>Phialocephala fortinii species complex</taxon>
    </lineage>
</organism>
<dbReference type="Proteomes" id="UP000184330">
    <property type="component" value="Unassembled WGS sequence"/>
</dbReference>
<comment type="subcellular location">
    <subcellularLocation>
        <location evidence="1">Membrane</location>
        <topology evidence="1">Multi-pass membrane protein</topology>
    </subcellularLocation>
</comment>
<feature type="transmembrane region" description="Helical" evidence="6">
    <location>
        <begin position="183"/>
        <end position="200"/>
    </location>
</feature>
<dbReference type="EMBL" id="FJOG01000023">
    <property type="protein sequence ID" value="CZR63495.1"/>
    <property type="molecule type" value="Genomic_DNA"/>
</dbReference>
<evidence type="ECO:0000313" key="9">
    <source>
        <dbReference type="Proteomes" id="UP000184330"/>
    </source>
</evidence>
<evidence type="ECO:0000256" key="1">
    <source>
        <dbReference type="ARBA" id="ARBA00004141"/>
    </source>
</evidence>
<dbReference type="GO" id="GO:0015174">
    <property type="term" value="F:basic amino acid transmembrane transporter activity"/>
    <property type="evidence" value="ECO:0007669"/>
    <property type="project" value="TreeGrafter"/>
</dbReference>
<feature type="transmembrane region" description="Helical" evidence="6">
    <location>
        <begin position="340"/>
        <end position="362"/>
    </location>
</feature>
<keyword evidence="2 6" id="KW-0812">Transmembrane</keyword>
<dbReference type="PANTHER" id="PTHR23501">
    <property type="entry name" value="MAJOR FACILITATOR SUPERFAMILY"/>
    <property type="match status" value="1"/>
</dbReference>
<dbReference type="InterPro" id="IPR036259">
    <property type="entry name" value="MFS_trans_sf"/>
</dbReference>
<dbReference type="Gene3D" id="1.20.1720.10">
    <property type="entry name" value="Multidrug resistance protein D"/>
    <property type="match status" value="1"/>
</dbReference>
<feature type="region of interest" description="Disordered" evidence="5">
    <location>
        <begin position="1"/>
        <end position="51"/>
    </location>
</feature>
<protein>
    <submittedName>
        <fullName evidence="8">Related to multidrug resistance protein fnx1</fullName>
    </submittedName>
</protein>
<feature type="transmembrane region" description="Helical" evidence="6">
    <location>
        <begin position="501"/>
        <end position="528"/>
    </location>
</feature>
<feature type="transmembrane region" description="Helical" evidence="6">
    <location>
        <begin position="411"/>
        <end position="434"/>
    </location>
</feature>
<dbReference type="OrthoDB" id="419537at2759"/>
<feature type="transmembrane region" description="Helical" evidence="6">
    <location>
        <begin position="475"/>
        <end position="495"/>
    </location>
</feature>
<feature type="transmembrane region" description="Helical" evidence="6">
    <location>
        <begin position="236"/>
        <end position="260"/>
    </location>
</feature>
<evidence type="ECO:0000256" key="6">
    <source>
        <dbReference type="SAM" id="Phobius"/>
    </source>
</evidence>
<evidence type="ECO:0000256" key="3">
    <source>
        <dbReference type="ARBA" id="ARBA00022989"/>
    </source>
</evidence>
<feature type="transmembrane region" description="Helical" evidence="6">
    <location>
        <begin position="301"/>
        <end position="319"/>
    </location>
</feature>
<feature type="transmembrane region" description="Helical" evidence="6">
    <location>
        <begin position="446"/>
        <end position="468"/>
    </location>
</feature>
<accession>A0A1L7XEN4</accession>
<dbReference type="GO" id="GO:0000329">
    <property type="term" value="C:fungal-type vacuole membrane"/>
    <property type="evidence" value="ECO:0007669"/>
    <property type="project" value="TreeGrafter"/>
</dbReference>
<feature type="transmembrane region" description="Helical" evidence="6">
    <location>
        <begin position="272"/>
        <end position="295"/>
    </location>
</feature>
<dbReference type="AlphaFoldDB" id="A0A1L7XEN4"/>
<dbReference type="PROSITE" id="PS50850">
    <property type="entry name" value="MFS"/>
    <property type="match status" value="1"/>
</dbReference>
<dbReference type="Pfam" id="PF07690">
    <property type="entry name" value="MFS_1"/>
    <property type="match status" value="1"/>
</dbReference>
<evidence type="ECO:0000256" key="5">
    <source>
        <dbReference type="SAM" id="MobiDB-lite"/>
    </source>
</evidence>
<feature type="transmembrane region" description="Helical" evidence="6">
    <location>
        <begin position="212"/>
        <end position="230"/>
    </location>
</feature>
<dbReference type="PANTHER" id="PTHR23501:SF67">
    <property type="entry name" value="MFS MULTIDRUG EFFLUX TRANSPORTER (EUROFUNG)"/>
    <property type="match status" value="1"/>
</dbReference>
<dbReference type="SUPFAM" id="SSF103473">
    <property type="entry name" value="MFS general substrate transporter"/>
    <property type="match status" value="2"/>
</dbReference>
<name>A0A1L7XEN4_9HELO</name>